<evidence type="ECO:0000259" key="7">
    <source>
        <dbReference type="PROSITE" id="PS50850"/>
    </source>
</evidence>
<feature type="transmembrane region" description="Helical" evidence="6">
    <location>
        <begin position="266"/>
        <end position="284"/>
    </location>
</feature>
<dbReference type="InterPro" id="IPR011701">
    <property type="entry name" value="MFS"/>
</dbReference>
<protein>
    <submittedName>
        <fullName evidence="8">MFS transporter</fullName>
    </submittedName>
</protein>
<feature type="transmembrane region" description="Helical" evidence="6">
    <location>
        <begin position="230"/>
        <end position="254"/>
    </location>
</feature>
<evidence type="ECO:0000313" key="8">
    <source>
        <dbReference type="EMBL" id="UUX59890.1"/>
    </source>
</evidence>
<feature type="transmembrane region" description="Helical" evidence="6">
    <location>
        <begin position="44"/>
        <end position="65"/>
    </location>
</feature>
<accession>A0AA95BR27</accession>
<feature type="transmembrane region" description="Helical" evidence="6">
    <location>
        <begin position="296"/>
        <end position="317"/>
    </location>
</feature>
<dbReference type="SUPFAM" id="SSF103473">
    <property type="entry name" value="MFS general substrate transporter"/>
    <property type="match status" value="1"/>
</dbReference>
<evidence type="ECO:0000256" key="2">
    <source>
        <dbReference type="ARBA" id="ARBA00022475"/>
    </source>
</evidence>
<evidence type="ECO:0000256" key="3">
    <source>
        <dbReference type="ARBA" id="ARBA00022692"/>
    </source>
</evidence>
<evidence type="ECO:0000256" key="5">
    <source>
        <dbReference type="ARBA" id="ARBA00023136"/>
    </source>
</evidence>
<sequence>MDEPERHVQSQRYLVGSNATDAAGRTLTDITIDLLFVGTLGATAMQMGLLNTLGSLAFVFASIPAGHLVDRSSALKVLRIGMAGKLAVLACLAVLAMSGALNIAMGLVLCTLLGICNVFSETAQTSAVPRMIGDDSESRPLGISKLIARLSAADQSMTVIIPALAGTGFALFGAPALLSAAAALCALALMMAWRIRDYRENQRADPVPGKSARSSSMLAGLRYLAANRQLLAATVAVALSNLGLAIGSSVEAIFIINDLGYGEAGFGLYASISGAGGLIGALVATRISGKFSSPALLLRAGLAQIALASMVLAAAFTSDAWSIGLLGVHALGWGSAALILNVSASSWLVEIVPEQVLGRVLSARRLLTFGAVPVGSMLGGALGTAAGTQAALAAWVIASMLAVLGFVILRDASNS</sequence>
<keyword evidence="2" id="KW-1003">Cell membrane</keyword>
<evidence type="ECO:0000256" key="4">
    <source>
        <dbReference type="ARBA" id="ARBA00022989"/>
    </source>
</evidence>
<dbReference type="CDD" id="cd06173">
    <property type="entry name" value="MFS_MefA_like"/>
    <property type="match status" value="1"/>
</dbReference>
<dbReference type="Pfam" id="PF07690">
    <property type="entry name" value="MFS_1"/>
    <property type="match status" value="1"/>
</dbReference>
<dbReference type="PANTHER" id="PTHR23513:SF6">
    <property type="entry name" value="MAJOR FACILITATOR SUPERFAMILY ASSOCIATED DOMAIN-CONTAINING PROTEIN"/>
    <property type="match status" value="1"/>
</dbReference>
<dbReference type="GO" id="GO:0022857">
    <property type="term" value="F:transmembrane transporter activity"/>
    <property type="evidence" value="ECO:0007669"/>
    <property type="project" value="InterPro"/>
</dbReference>
<feature type="transmembrane region" description="Helical" evidence="6">
    <location>
        <begin position="323"/>
        <end position="345"/>
    </location>
</feature>
<dbReference type="InterPro" id="IPR036259">
    <property type="entry name" value="MFS_trans_sf"/>
</dbReference>
<dbReference type="PANTHER" id="PTHR23513">
    <property type="entry name" value="INTEGRAL MEMBRANE EFFLUX PROTEIN-RELATED"/>
    <property type="match status" value="1"/>
</dbReference>
<name>A0AA95BR27_9MICC</name>
<feature type="transmembrane region" description="Helical" evidence="6">
    <location>
        <begin position="366"/>
        <end position="386"/>
    </location>
</feature>
<reference evidence="8" key="1">
    <citation type="journal article" date="2022" name="Pest Manag. Sci.">
        <title>Glutamicibacter halophytocola-mediated host fitness of potato tuber moth on Solanaceae crops.</title>
        <authorList>
            <person name="Wang W."/>
            <person name="Xiao G."/>
            <person name="Du G."/>
            <person name="Chang L."/>
            <person name="Yang Y."/>
            <person name="Ye J."/>
            <person name="Chen B."/>
        </authorList>
    </citation>
    <scope>NUCLEOTIDE SEQUENCE</scope>
    <source>
        <strain evidence="8">S2</strain>
    </source>
</reference>
<dbReference type="Proteomes" id="UP001060018">
    <property type="component" value="Chromosome"/>
</dbReference>
<gene>
    <name evidence="8" type="ORF">NUH22_04520</name>
</gene>
<dbReference type="AlphaFoldDB" id="A0AA95BR27"/>
<feature type="transmembrane region" description="Helical" evidence="6">
    <location>
        <begin position="86"/>
        <end position="115"/>
    </location>
</feature>
<proteinExistence type="predicted"/>
<dbReference type="InterPro" id="IPR020846">
    <property type="entry name" value="MFS_dom"/>
</dbReference>
<feature type="domain" description="Major facilitator superfamily (MFS) profile" evidence="7">
    <location>
        <begin position="229"/>
        <end position="415"/>
    </location>
</feature>
<keyword evidence="5 6" id="KW-0472">Membrane</keyword>
<comment type="subcellular location">
    <subcellularLocation>
        <location evidence="1">Cell membrane</location>
        <topology evidence="1">Multi-pass membrane protein</topology>
    </subcellularLocation>
</comment>
<feature type="transmembrane region" description="Helical" evidence="6">
    <location>
        <begin position="169"/>
        <end position="193"/>
    </location>
</feature>
<keyword evidence="3 6" id="KW-0812">Transmembrane</keyword>
<dbReference type="PROSITE" id="PS50850">
    <property type="entry name" value="MFS"/>
    <property type="match status" value="1"/>
</dbReference>
<dbReference type="GO" id="GO:0005886">
    <property type="term" value="C:plasma membrane"/>
    <property type="evidence" value="ECO:0007669"/>
    <property type="project" value="UniProtKB-SubCell"/>
</dbReference>
<organism evidence="8 9">
    <name type="scientific">Glutamicibacter halophytocola</name>
    <dbReference type="NCBI Taxonomy" id="1933880"/>
    <lineage>
        <taxon>Bacteria</taxon>
        <taxon>Bacillati</taxon>
        <taxon>Actinomycetota</taxon>
        <taxon>Actinomycetes</taxon>
        <taxon>Micrococcales</taxon>
        <taxon>Micrococcaceae</taxon>
        <taxon>Glutamicibacter</taxon>
    </lineage>
</organism>
<dbReference type="EMBL" id="CP102487">
    <property type="protein sequence ID" value="UUX59890.1"/>
    <property type="molecule type" value="Genomic_DNA"/>
</dbReference>
<dbReference type="RefSeq" id="WP_257746063.1">
    <property type="nucleotide sequence ID" value="NZ_CP102487.1"/>
</dbReference>
<evidence type="ECO:0000313" key="9">
    <source>
        <dbReference type="Proteomes" id="UP001060018"/>
    </source>
</evidence>
<evidence type="ECO:0000256" key="6">
    <source>
        <dbReference type="SAM" id="Phobius"/>
    </source>
</evidence>
<evidence type="ECO:0000256" key="1">
    <source>
        <dbReference type="ARBA" id="ARBA00004651"/>
    </source>
</evidence>
<feature type="transmembrane region" description="Helical" evidence="6">
    <location>
        <begin position="392"/>
        <end position="409"/>
    </location>
</feature>
<keyword evidence="4 6" id="KW-1133">Transmembrane helix</keyword>
<dbReference type="Gene3D" id="1.20.1250.20">
    <property type="entry name" value="MFS general substrate transporter like domains"/>
    <property type="match status" value="1"/>
</dbReference>